<gene>
    <name evidence="2" type="ORF">EYF80_026207</name>
</gene>
<protein>
    <submittedName>
        <fullName evidence="2">Uncharacterized protein</fullName>
    </submittedName>
</protein>
<keyword evidence="3" id="KW-1185">Reference proteome</keyword>
<feature type="compositionally biased region" description="Basic and acidic residues" evidence="1">
    <location>
        <begin position="57"/>
        <end position="67"/>
    </location>
</feature>
<dbReference type="AlphaFoldDB" id="A0A4Z2HE52"/>
<comment type="caution">
    <text evidence="2">The sequence shown here is derived from an EMBL/GenBank/DDBJ whole genome shotgun (WGS) entry which is preliminary data.</text>
</comment>
<evidence type="ECO:0000256" key="1">
    <source>
        <dbReference type="SAM" id="MobiDB-lite"/>
    </source>
</evidence>
<sequence>MSVGAAVANRPSSQPYIIRTAPIWSTKCLARRRRRAKTLERRRPVICIRGSALPVSERGRGAIERSPRKPLLCDNDNRHGINRQLRGRPLTSRGDACDPNQQPSGARQKHEACRLSCGTGGREPSGEQPQRSGRPRGSERSARCSGTGAGEGMCVDIFVAEQD</sequence>
<name>A0A4Z2HE52_9TELE</name>
<feature type="region of interest" description="Disordered" evidence="1">
    <location>
        <begin position="56"/>
        <end position="150"/>
    </location>
</feature>
<proteinExistence type="predicted"/>
<reference evidence="2 3" key="1">
    <citation type="submission" date="2019-03" db="EMBL/GenBank/DDBJ databases">
        <title>First draft genome of Liparis tanakae, snailfish: a comprehensive survey of snailfish specific genes.</title>
        <authorList>
            <person name="Kim W."/>
            <person name="Song I."/>
            <person name="Jeong J.-H."/>
            <person name="Kim D."/>
            <person name="Kim S."/>
            <person name="Ryu S."/>
            <person name="Song J.Y."/>
            <person name="Lee S.K."/>
        </authorList>
    </citation>
    <scope>NUCLEOTIDE SEQUENCE [LARGE SCALE GENOMIC DNA]</scope>
    <source>
        <tissue evidence="2">Muscle</tissue>
    </source>
</reference>
<evidence type="ECO:0000313" key="3">
    <source>
        <dbReference type="Proteomes" id="UP000314294"/>
    </source>
</evidence>
<dbReference type="EMBL" id="SRLO01000270">
    <property type="protein sequence ID" value="TNN63555.1"/>
    <property type="molecule type" value="Genomic_DNA"/>
</dbReference>
<evidence type="ECO:0000313" key="2">
    <source>
        <dbReference type="EMBL" id="TNN63555.1"/>
    </source>
</evidence>
<accession>A0A4Z2HE52</accession>
<organism evidence="2 3">
    <name type="scientific">Liparis tanakae</name>
    <name type="common">Tanaka's snailfish</name>
    <dbReference type="NCBI Taxonomy" id="230148"/>
    <lineage>
        <taxon>Eukaryota</taxon>
        <taxon>Metazoa</taxon>
        <taxon>Chordata</taxon>
        <taxon>Craniata</taxon>
        <taxon>Vertebrata</taxon>
        <taxon>Euteleostomi</taxon>
        <taxon>Actinopterygii</taxon>
        <taxon>Neopterygii</taxon>
        <taxon>Teleostei</taxon>
        <taxon>Neoteleostei</taxon>
        <taxon>Acanthomorphata</taxon>
        <taxon>Eupercaria</taxon>
        <taxon>Perciformes</taxon>
        <taxon>Cottioidei</taxon>
        <taxon>Cottales</taxon>
        <taxon>Liparidae</taxon>
        <taxon>Liparis</taxon>
    </lineage>
</organism>
<dbReference type="Proteomes" id="UP000314294">
    <property type="component" value="Unassembled WGS sequence"/>
</dbReference>